<keyword evidence="2" id="KW-0812">Transmembrane</keyword>
<reference evidence="4" key="2">
    <citation type="journal article" date="2022" name="Res Sq">
        <title>Comparative Genomics Reveals Insights into the Divergent Evolution of Astigmatic Mites and Household Pest Adaptations.</title>
        <authorList>
            <person name="Xiong Q."/>
            <person name="Wan A.T.-Y."/>
            <person name="Liu X.-Y."/>
            <person name="Fung C.S.-H."/>
            <person name="Xiao X."/>
            <person name="Malainual N."/>
            <person name="Hou J."/>
            <person name="Wang L."/>
            <person name="Wang M."/>
            <person name="Yang K."/>
            <person name="Cui Y."/>
            <person name="Leung E."/>
            <person name="Nong W."/>
            <person name="Shin S.-K."/>
            <person name="Au S."/>
            <person name="Jeong K.Y."/>
            <person name="Chew F.T."/>
            <person name="Hui J."/>
            <person name="Leung T.F."/>
            <person name="Tungtrongchitr A."/>
            <person name="Zhong N."/>
            <person name="Liu Z."/>
            <person name="Tsui S."/>
        </authorList>
    </citation>
    <scope>NUCLEOTIDE SEQUENCE</scope>
    <source>
        <strain evidence="4">Derf</strain>
        <tissue evidence="4">Whole organism</tissue>
    </source>
</reference>
<keyword evidence="2" id="KW-1133">Transmembrane helix</keyword>
<dbReference type="AlphaFoldDB" id="A0A922HV56"/>
<feature type="region of interest" description="Disordered" evidence="1">
    <location>
        <begin position="587"/>
        <end position="606"/>
    </location>
</feature>
<feature type="compositionally biased region" description="Basic residues" evidence="1">
    <location>
        <begin position="1219"/>
        <end position="1228"/>
    </location>
</feature>
<dbReference type="CDD" id="cd02995">
    <property type="entry name" value="PDI_a_PDI_a'_C"/>
    <property type="match status" value="1"/>
</dbReference>
<feature type="region of interest" description="Disordered" evidence="1">
    <location>
        <begin position="109"/>
        <end position="169"/>
    </location>
</feature>
<dbReference type="InterPro" id="IPR052792">
    <property type="entry name" value="Thioredoxin_dom-contain_11"/>
</dbReference>
<evidence type="ECO:0000256" key="2">
    <source>
        <dbReference type="SAM" id="Phobius"/>
    </source>
</evidence>
<name>A0A922HV56_DERFA</name>
<feature type="region of interest" description="Disordered" evidence="1">
    <location>
        <begin position="1183"/>
        <end position="1228"/>
    </location>
</feature>
<dbReference type="EMBL" id="ASGP02000006">
    <property type="protein sequence ID" value="KAH9502106.1"/>
    <property type="molecule type" value="Genomic_DNA"/>
</dbReference>
<dbReference type="OrthoDB" id="1910803at2759"/>
<feature type="transmembrane region" description="Helical" evidence="2">
    <location>
        <begin position="230"/>
        <end position="251"/>
    </location>
</feature>
<reference evidence="4" key="1">
    <citation type="submission" date="2013-05" db="EMBL/GenBank/DDBJ databases">
        <authorList>
            <person name="Yim A.K.Y."/>
            <person name="Chan T.F."/>
            <person name="Ji K.M."/>
            <person name="Liu X.Y."/>
            <person name="Zhou J.W."/>
            <person name="Li R.Q."/>
            <person name="Yang K.Y."/>
            <person name="Li J."/>
            <person name="Li M."/>
            <person name="Law P.T.W."/>
            <person name="Wu Y.L."/>
            <person name="Cai Z.L."/>
            <person name="Qin H."/>
            <person name="Bao Y."/>
            <person name="Leung R.K.K."/>
            <person name="Ng P.K.S."/>
            <person name="Zou J."/>
            <person name="Zhong X.J."/>
            <person name="Ran P.X."/>
            <person name="Zhong N.S."/>
            <person name="Liu Z.G."/>
            <person name="Tsui S.K.W."/>
        </authorList>
    </citation>
    <scope>NUCLEOTIDE SEQUENCE</scope>
    <source>
        <strain evidence="4">Derf</strain>
        <tissue evidence="4">Whole organism</tissue>
    </source>
</reference>
<keyword evidence="4" id="KW-0413">Isomerase</keyword>
<sequence>MDQTATNEDYSNSAIEDDDEYEIFSIETLDGNGEPAFFSCSFSLHRHHHHHHQQQQQNSDLKTTTTSTRISDESELQGLVSICNNIGNSSVIPHSSSFTTIAANNNNSIHDDKHEFESSSSSSSSMTVMTTDNDIDESESDDQMSMDNNNNNNEKENSNENVEQQQESGLANSIVQENKIDLQVNIRIRKKQSPTNGMNKMVSTKLPISSSSSSSSMIVSLVKNVFSKKILFPLILLLSILALVLLHNGSLNTRKTPTPKKIFSINNPFITEFEFGQIKELWARILQTEIAFIMFYAPWDSDSIRARSEIEIVANHYGQQIFFAAINCWWPDGECRKYHNLRRYPHFVAHIRSEGEIEYKGPILASYIIPFLDNVMNPLIPVQNEGELLDLRAQHDAVVLGYFDFNQSPGGGGQIPSGYRAYLTTSIKALSNDPWRSVVFTVVTNSRVAMKLKIDPQREQSSLIIFVGNSTEHFTAKFSKPFTLLSWIQSRAELARTIRWMNPSGVKSTLLSDFIRKTPTFVLFTPRSFLLGISPYYDLLREIVLDYNNCDNSPVIRSLIHRNILRRRLLEERLAELEERCHELLDSRDDNDDQSSGTDSSMKTSRNKFQDSVDTCCHTQTVKWRSFGGARHGMRKKCLCTSCVHIYLPKCPARCQNFDCFSTASRYLDEFDPNYVNNSAVYCNQIKDVYQPKYTPYYKIVTTCSGNLQESLQHSDSDNNHQLGKQWAADEKINRMIKEFEIQHCRKLKLGMNYTDLNFPETFDQQQQKSTINQRQRMANFTGLACHTNRTLKFMAFDSLIYGAFAESLGVDVFNVPHSTIALIIDPERESVHLLDHEILFDEIEIRNVDSKSAVTVPRNSYSKIAFIEFIRNFTDGKLPRFYRNHRPRSSGFCNDYEQQQMIIERNGSNIVCVPELNTMTFLNLIVGKPLENQKFSQHAATQQHQRNDRKFLDKDIVVMYYAPWCGFCSSIAHVYLDVARIFDFSDDIIFSRINGDSNDLPWEYTVDRYPTIIFFPARKRSNSVTYPPSKAVDRSGLFKFILDNAQQSVRLRMSIALCQKSCLKRSYQTNYWQRQKTERWISSTLNELSFIHDELRKIDARLKTAKDLRERKRLQEKRNVWKRFELQCILRRIHRHRRIQWKQILLNQFILMKIDHIQRYNFDFEHLNRQLQSLLMATVSTTKHRSNTTTSSHHHKETSHRTLTMKRSNTTKSSRLPKLIKRRKDEL</sequence>
<feature type="compositionally biased region" description="Basic residues" evidence="1">
    <location>
        <begin position="1183"/>
        <end position="1199"/>
    </location>
</feature>
<feature type="compositionally biased region" description="Polar residues" evidence="1">
    <location>
        <begin position="1206"/>
        <end position="1215"/>
    </location>
</feature>
<dbReference type="SUPFAM" id="SSF52833">
    <property type="entry name" value="Thioredoxin-like"/>
    <property type="match status" value="2"/>
</dbReference>
<accession>A0A922HV56</accession>
<dbReference type="Gene3D" id="3.40.30.10">
    <property type="entry name" value="Glutaredoxin"/>
    <property type="match status" value="2"/>
</dbReference>
<feature type="compositionally biased region" description="Polar residues" evidence="1">
    <location>
        <begin position="58"/>
        <end position="69"/>
    </location>
</feature>
<evidence type="ECO:0000313" key="4">
    <source>
        <dbReference type="EMBL" id="KAH9502106.1"/>
    </source>
</evidence>
<evidence type="ECO:0000256" key="1">
    <source>
        <dbReference type="SAM" id="MobiDB-lite"/>
    </source>
</evidence>
<dbReference type="Proteomes" id="UP000790347">
    <property type="component" value="Unassembled WGS sequence"/>
</dbReference>
<dbReference type="Pfam" id="PF00085">
    <property type="entry name" value="Thioredoxin"/>
    <property type="match status" value="1"/>
</dbReference>
<keyword evidence="2" id="KW-0472">Membrane</keyword>
<feature type="region of interest" description="Disordered" evidence="1">
    <location>
        <begin position="48"/>
        <end position="72"/>
    </location>
</feature>
<evidence type="ECO:0000313" key="5">
    <source>
        <dbReference type="Proteomes" id="UP000790347"/>
    </source>
</evidence>
<evidence type="ECO:0000259" key="3">
    <source>
        <dbReference type="PROSITE" id="PS51352"/>
    </source>
</evidence>
<gene>
    <name evidence="4" type="primary">TXNDC11</name>
    <name evidence="4" type="ORF">DERF_012900</name>
</gene>
<dbReference type="GO" id="GO:0016853">
    <property type="term" value="F:isomerase activity"/>
    <property type="evidence" value="ECO:0007669"/>
    <property type="project" value="UniProtKB-KW"/>
</dbReference>
<organism evidence="4 5">
    <name type="scientific">Dermatophagoides farinae</name>
    <name type="common">American house dust mite</name>
    <dbReference type="NCBI Taxonomy" id="6954"/>
    <lineage>
        <taxon>Eukaryota</taxon>
        <taxon>Metazoa</taxon>
        <taxon>Ecdysozoa</taxon>
        <taxon>Arthropoda</taxon>
        <taxon>Chelicerata</taxon>
        <taxon>Arachnida</taxon>
        <taxon>Acari</taxon>
        <taxon>Acariformes</taxon>
        <taxon>Sarcoptiformes</taxon>
        <taxon>Astigmata</taxon>
        <taxon>Psoroptidia</taxon>
        <taxon>Analgoidea</taxon>
        <taxon>Pyroglyphidae</taxon>
        <taxon>Dermatophagoidinae</taxon>
        <taxon>Dermatophagoides</taxon>
    </lineage>
</organism>
<feature type="compositionally biased region" description="Acidic residues" evidence="1">
    <location>
        <begin position="133"/>
        <end position="144"/>
    </location>
</feature>
<dbReference type="PROSITE" id="PS51352">
    <property type="entry name" value="THIOREDOXIN_2"/>
    <property type="match status" value="1"/>
</dbReference>
<protein>
    <submittedName>
        <fullName evidence="4">Protein disulfide isomerase</fullName>
    </submittedName>
</protein>
<feature type="domain" description="Thioredoxin" evidence="3">
    <location>
        <begin position="925"/>
        <end position="1048"/>
    </location>
</feature>
<dbReference type="InterPro" id="IPR013766">
    <property type="entry name" value="Thioredoxin_domain"/>
</dbReference>
<comment type="caution">
    <text evidence="4">The sequence shown here is derived from an EMBL/GenBank/DDBJ whole genome shotgun (WGS) entry which is preliminary data.</text>
</comment>
<dbReference type="InterPro" id="IPR036249">
    <property type="entry name" value="Thioredoxin-like_sf"/>
</dbReference>
<proteinExistence type="predicted"/>
<dbReference type="PANTHER" id="PTHR46497">
    <property type="entry name" value="THIOREDOXIN DOMAIN-CONTAINING PROTEIN 11"/>
    <property type="match status" value="1"/>
</dbReference>
<feature type="compositionally biased region" description="Low complexity" evidence="1">
    <location>
        <begin position="159"/>
        <end position="168"/>
    </location>
</feature>
<keyword evidence="5" id="KW-1185">Reference proteome</keyword>
<feature type="compositionally biased region" description="Polar residues" evidence="1">
    <location>
        <begin position="594"/>
        <end position="604"/>
    </location>
</feature>
<dbReference type="PANTHER" id="PTHR46497:SF1">
    <property type="entry name" value="THIOREDOXIN DOMAIN-CONTAINING PROTEIN 11"/>
    <property type="match status" value="1"/>
</dbReference>